<dbReference type="RefSeq" id="WP_117532682.1">
    <property type="nucleotide sequence ID" value="NZ_QUSM01000007.1"/>
</dbReference>
<evidence type="ECO:0000313" key="5">
    <source>
        <dbReference type="EMBL" id="RGD73153.1"/>
    </source>
</evidence>
<evidence type="ECO:0000313" key="6">
    <source>
        <dbReference type="Proteomes" id="UP000261212"/>
    </source>
</evidence>
<evidence type="ECO:0000256" key="2">
    <source>
        <dbReference type="PIRSR" id="PIRSR018249-2"/>
    </source>
</evidence>
<accession>A0A3E3DVB3</accession>
<sequence>MSNNKNIQFTNNINYFRCPKCKSNMIMENNSLKCENNHCFDISKKGYINFLINRKPPEGYDKTFFEKRREMLNDGFYEHIAKEITNILDNCTDVKNLVDAGCGDGYYSHIAEDKNHNIFAFDFSKDAINVASRGVNNICFMVSDINNIPLKDNSMDCILNIYTPANYIEFKRILSDSGKIIKIVPGKEHLKELRHIIKEQLKNEEYSNQEVIDCFKEHCELINRVRAKNTIRVNSKQLENLIRMTPLMFDIDLKNINYNDISEITIDGEILVGKIK</sequence>
<evidence type="ECO:0000259" key="4">
    <source>
        <dbReference type="Pfam" id="PF21302"/>
    </source>
</evidence>
<name>A0A3E3DVB3_9FIRM</name>
<feature type="binding site" evidence="2">
    <location>
        <position position="77"/>
    </location>
    <ligand>
        <name>S-adenosyl-L-methionine</name>
        <dbReference type="ChEBI" id="CHEBI:59789"/>
    </ligand>
</feature>
<feature type="binding site" evidence="1">
    <location>
        <position position="34"/>
    </location>
    <ligand>
        <name>Zn(2+)</name>
        <dbReference type="ChEBI" id="CHEBI:29105"/>
    </ligand>
</feature>
<dbReference type="InterPro" id="IPR048647">
    <property type="entry name" value="RlmA_N"/>
</dbReference>
<organism evidence="5 6">
    <name type="scientific">Anaerofustis stercorihominis</name>
    <dbReference type="NCBI Taxonomy" id="214853"/>
    <lineage>
        <taxon>Bacteria</taxon>
        <taxon>Bacillati</taxon>
        <taxon>Bacillota</taxon>
        <taxon>Clostridia</taxon>
        <taxon>Eubacteriales</taxon>
        <taxon>Eubacteriaceae</taxon>
        <taxon>Anaerofustis</taxon>
    </lineage>
</organism>
<dbReference type="GO" id="GO:0046872">
    <property type="term" value="F:metal ion binding"/>
    <property type="evidence" value="ECO:0007669"/>
    <property type="project" value="UniProtKB-KW"/>
</dbReference>
<reference evidence="5 6" key="1">
    <citation type="submission" date="2018-08" db="EMBL/GenBank/DDBJ databases">
        <title>A genome reference for cultivated species of the human gut microbiota.</title>
        <authorList>
            <person name="Zou Y."/>
            <person name="Xue W."/>
            <person name="Luo G."/>
        </authorList>
    </citation>
    <scope>NUCLEOTIDE SEQUENCE [LARGE SCALE GENOMIC DNA]</scope>
    <source>
        <strain evidence="5 6">AM25-6</strain>
    </source>
</reference>
<dbReference type="Pfam" id="PF21302">
    <property type="entry name" value="Zn_ribbon_RlmA"/>
    <property type="match status" value="1"/>
</dbReference>
<dbReference type="InterPro" id="IPR016718">
    <property type="entry name" value="rRNA_m1G-MeTrfase_A_prd"/>
</dbReference>
<feature type="domain" description="23S rRNA (guanine(745)-N(1))-methyltransferase N-terminal" evidence="4">
    <location>
        <begin position="16"/>
        <end position="51"/>
    </location>
</feature>
<dbReference type="PIRSF" id="PIRSF018249">
    <property type="entry name" value="MyrA_prd"/>
    <property type="match status" value="1"/>
</dbReference>
<keyword evidence="5" id="KW-0489">Methyltransferase</keyword>
<feature type="binding site" evidence="1">
    <location>
        <position position="21"/>
    </location>
    <ligand>
        <name>Zn(2+)</name>
        <dbReference type="ChEBI" id="CHEBI:29105"/>
    </ligand>
</feature>
<protein>
    <submittedName>
        <fullName evidence="5">Methyltransferase domain-containing protein</fullName>
    </submittedName>
</protein>
<proteinExistence type="predicted"/>
<feature type="binding site" evidence="1">
    <location>
        <position position="38"/>
    </location>
    <ligand>
        <name>Zn(2+)</name>
        <dbReference type="ChEBI" id="CHEBI:29105"/>
    </ligand>
</feature>
<keyword evidence="1" id="KW-0479">Metal-binding</keyword>
<dbReference type="Pfam" id="PF13847">
    <property type="entry name" value="Methyltransf_31"/>
    <property type="match status" value="1"/>
</dbReference>
<dbReference type="InterPro" id="IPR029063">
    <property type="entry name" value="SAM-dependent_MTases_sf"/>
</dbReference>
<dbReference type="Gene3D" id="3.40.50.150">
    <property type="entry name" value="Vaccinia Virus protein VP39"/>
    <property type="match status" value="1"/>
</dbReference>
<feature type="domain" description="Methyltransferase" evidence="3">
    <location>
        <begin position="95"/>
        <end position="194"/>
    </location>
</feature>
<dbReference type="GO" id="GO:0032259">
    <property type="term" value="P:methylation"/>
    <property type="evidence" value="ECO:0007669"/>
    <property type="project" value="UniProtKB-KW"/>
</dbReference>
<dbReference type="GO" id="GO:0008168">
    <property type="term" value="F:methyltransferase activity"/>
    <property type="evidence" value="ECO:0007669"/>
    <property type="project" value="UniProtKB-KW"/>
</dbReference>
<evidence type="ECO:0000256" key="1">
    <source>
        <dbReference type="PIRSR" id="PIRSR018249-1"/>
    </source>
</evidence>
<evidence type="ECO:0000259" key="3">
    <source>
        <dbReference type="Pfam" id="PF13847"/>
    </source>
</evidence>
<dbReference type="Proteomes" id="UP000261212">
    <property type="component" value="Unassembled WGS sequence"/>
</dbReference>
<dbReference type="InterPro" id="IPR025714">
    <property type="entry name" value="Methyltranfer_dom"/>
</dbReference>
<feature type="binding site" evidence="2">
    <location>
        <position position="189"/>
    </location>
    <ligand>
        <name>S-adenosyl-L-methionine</name>
        <dbReference type="ChEBI" id="CHEBI:59789"/>
    </ligand>
</feature>
<keyword evidence="2" id="KW-0949">S-adenosyl-L-methionine</keyword>
<comment type="caution">
    <text evidence="5">The sequence shown here is derived from an EMBL/GenBank/DDBJ whole genome shotgun (WGS) entry which is preliminary data.</text>
</comment>
<gene>
    <name evidence="5" type="ORF">DW687_10440</name>
</gene>
<dbReference type="EMBL" id="QUSM01000007">
    <property type="protein sequence ID" value="RGD73153.1"/>
    <property type="molecule type" value="Genomic_DNA"/>
</dbReference>
<feature type="binding site" evidence="1">
    <location>
        <position position="18"/>
    </location>
    <ligand>
        <name>Zn(2+)</name>
        <dbReference type="ChEBI" id="CHEBI:29105"/>
    </ligand>
</feature>
<keyword evidence="5" id="KW-0808">Transferase</keyword>
<dbReference type="CDD" id="cd02440">
    <property type="entry name" value="AdoMet_MTases"/>
    <property type="match status" value="1"/>
</dbReference>
<dbReference type="AlphaFoldDB" id="A0A3E3DVB3"/>
<keyword evidence="1" id="KW-0862">Zinc</keyword>
<dbReference type="SUPFAM" id="SSF53335">
    <property type="entry name" value="S-adenosyl-L-methionine-dependent methyltransferases"/>
    <property type="match status" value="1"/>
</dbReference>